<sequence length="235" mass="26682">MTERTPLALLPGLLLDEDLWSHQLEELKDVADIRVGDFSTQNNVADMAQSVLEMMPERFALAGLSMGGYVAQEIMRQAPERVERLALLDTRASPDEDEVVARRKDLMKLAERGRFRGVTPRLLPMLVHEDRLEDRALCNRILAMAERIGRDGFIRQQEAILNRPDFRPTLARITCPTLVLCGREDKLTPVALHREMAAGIATSRMVVLEHSGHLPPMEKPEETTVELRRWLTEQA</sequence>
<dbReference type="SUPFAM" id="SSF53474">
    <property type="entry name" value="alpha/beta-Hydrolases"/>
    <property type="match status" value="1"/>
</dbReference>
<dbReference type="GO" id="GO:0016787">
    <property type="term" value="F:hydrolase activity"/>
    <property type="evidence" value="ECO:0007669"/>
    <property type="project" value="UniProtKB-KW"/>
</dbReference>
<dbReference type="PANTHER" id="PTHR43433:SF4">
    <property type="entry name" value="NON-HEME CHLOROPEROXIDASE-RELATED"/>
    <property type="match status" value="1"/>
</dbReference>
<keyword evidence="2" id="KW-0378">Hydrolase</keyword>
<dbReference type="Pfam" id="PF12697">
    <property type="entry name" value="Abhydrolase_6"/>
    <property type="match status" value="1"/>
</dbReference>
<dbReference type="EMBL" id="JBHSCW010000003">
    <property type="protein sequence ID" value="MFC4351600.1"/>
    <property type="molecule type" value="Genomic_DNA"/>
</dbReference>
<evidence type="ECO:0000259" key="1">
    <source>
        <dbReference type="Pfam" id="PF12697"/>
    </source>
</evidence>
<name>A0ABV8UL38_9PROT</name>
<dbReference type="PANTHER" id="PTHR43433">
    <property type="entry name" value="HYDROLASE, ALPHA/BETA FOLD FAMILY PROTEIN"/>
    <property type="match status" value="1"/>
</dbReference>
<evidence type="ECO:0000313" key="3">
    <source>
        <dbReference type="Proteomes" id="UP001595799"/>
    </source>
</evidence>
<gene>
    <name evidence="2" type="ORF">ACFOW6_08615</name>
</gene>
<dbReference type="InterPro" id="IPR000073">
    <property type="entry name" value="AB_hydrolase_1"/>
</dbReference>
<reference evidence="3" key="1">
    <citation type="journal article" date="2019" name="Int. J. Syst. Evol. Microbiol.">
        <title>The Global Catalogue of Microorganisms (GCM) 10K type strain sequencing project: providing services to taxonomists for standard genome sequencing and annotation.</title>
        <authorList>
            <consortium name="The Broad Institute Genomics Platform"/>
            <consortium name="The Broad Institute Genome Sequencing Center for Infectious Disease"/>
            <person name="Wu L."/>
            <person name="Ma J."/>
        </authorList>
    </citation>
    <scope>NUCLEOTIDE SEQUENCE [LARGE SCALE GENOMIC DNA]</scope>
    <source>
        <strain evidence="3">CECT 8472</strain>
    </source>
</reference>
<evidence type="ECO:0000313" key="2">
    <source>
        <dbReference type="EMBL" id="MFC4351600.1"/>
    </source>
</evidence>
<dbReference type="InterPro" id="IPR050471">
    <property type="entry name" value="AB_hydrolase"/>
</dbReference>
<dbReference type="Proteomes" id="UP001595799">
    <property type="component" value="Unassembled WGS sequence"/>
</dbReference>
<dbReference type="RefSeq" id="WP_382421926.1">
    <property type="nucleotide sequence ID" value="NZ_JBHSCW010000003.1"/>
</dbReference>
<dbReference type="Gene3D" id="3.40.50.1820">
    <property type="entry name" value="alpha/beta hydrolase"/>
    <property type="match status" value="1"/>
</dbReference>
<comment type="caution">
    <text evidence="2">The sequence shown here is derived from an EMBL/GenBank/DDBJ whole genome shotgun (WGS) entry which is preliminary data.</text>
</comment>
<feature type="domain" description="AB hydrolase-1" evidence="1">
    <location>
        <begin position="42"/>
        <end position="223"/>
    </location>
</feature>
<protein>
    <submittedName>
        <fullName evidence="2">Alpha/beta fold hydrolase</fullName>
    </submittedName>
</protein>
<organism evidence="2 3">
    <name type="scientific">Fodinicurvata halophila</name>
    <dbReference type="NCBI Taxonomy" id="1419723"/>
    <lineage>
        <taxon>Bacteria</taxon>
        <taxon>Pseudomonadati</taxon>
        <taxon>Pseudomonadota</taxon>
        <taxon>Alphaproteobacteria</taxon>
        <taxon>Rhodospirillales</taxon>
        <taxon>Rhodovibrionaceae</taxon>
        <taxon>Fodinicurvata</taxon>
    </lineage>
</organism>
<keyword evidence="3" id="KW-1185">Reference proteome</keyword>
<accession>A0ABV8UL38</accession>
<dbReference type="InterPro" id="IPR029058">
    <property type="entry name" value="AB_hydrolase_fold"/>
</dbReference>
<proteinExistence type="predicted"/>
<dbReference type="PRINTS" id="PR00111">
    <property type="entry name" value="ABHYDROLASE"/>
</dbReference>